<dbReference type="PANTHER" id="PTHR11636:SF76">
    <property type="entry name" value="PROTEIN NUBBIN"/>
    <property type="match status" value="1"/>
</dbReference>
<evidence type="ECO:0000256" key="7">
    <source>
        <dbReference type="SAM" id="MobiDB-lite"/>
    </source>
</evidence>
<keyword evidence="2 5" id="KW-0238">DNA-binding</keyword>
<evidence type="ECO:0000256" key="3">
    <source>
        <dbReference type="ARBA" id="ARBA00023155"/>
    </source>
</evidence>
<keyword evidence="4 5" id="KW-0539">Nucleus</keyword>
<dbReference type="InterPro" id="IPR013847">
    <property type="entry name" value="POU"/>
</dbReference>
<keyword evidence="3 5" id="KW-0371">Homeobox</keyword>
<dbReference type="InterPro" id="IPR017970">
    <property type="entry name" value="Homeobox_CS"/>
</dbReference>
<evidence type="ECO:0000256" key="6">
    <source>
        <dbReference type="RuleBase" id="RU000682"/>
    </source>
</evidence>
<dbReference type="SMART" id="SM00352">
    <property type="entry name" value="POU"/>
    <property type="match status" value="1"/>
</dbReference>
<proteinExistence type="predicted"/>
<dbReference type="PROSITE" id="PS00027">
    <property type="entry name" value="HOMEOBOX_1"/>
    <property type="match status" value="1"/>
</dbReference>
<dbReference type="Pfam" id="PF00046">
    <property type="entry name" value="Homeodomain"/>
    <property type="match status" value="1"/>
</dbReference>
<comment type="caution">
    <text evidence="10">The sequence shown here is derived from an EMBL/GenBank/DDBJ whole genome shotgun (WGS) entry which is preliminary data.</text>
</comment>
<dbReference type="SUPFAM" id="SSF46689">
    <property type="entry name" value="Homeodomain-like"/>
    <property type="match status" value="1"/>
</dbReference>
<dbReference type="Proteomes" id="UP000094527">
    <property type="component" value="Unassembled WGS sequence"/>
</dbReference>
<dbReference type="Gene3D" id="1.10.260.40">
    <property type="entry name" value="lambda repressor-like DNA-binding domains"/>
    <property type="match status" value="1"/>
</dbReference>
<dbReference type="PROSITE" id="PS50071">
    <property type="entry name" value="HOMEOBOX_2"/>
    <property type="match status" value="1"/>
</dbReference>
<dbReference type="GO" id="GO:0048699">
    <property type="term" value="P:generation of neurons"/>
    <property type="evidence" value="ECO:0007669"/>
    <property type="project" value="UniProtKB-ARBA"/>
</dbReference>
<organism evidence="10 11">
    <name type="scientific">Orchesella cincta</name>
    <name type="common">Springtail</name>
    <name type="synonym">Podura cincta</name>
    <dbReference type="NCBI Taxonomy" id="48709"/>
    <lineage>
        <taxon>Eukaryota</taxon>
        <taxon>Metazoa</taxon>
        <taxon>Ecdysozoa</taxon>
        <taxon>Arthropoda</taxon>
        <taxon>Hexapoda</taxon>
        <taxon>Collembola</taxon>
        <taxon>Entomobryomorpha</taxon>
        <taxon>Entomobryoidea</taxon>
        <taxon>Orchesellidae</taxon>
        <taxon>Orchesellinae</taxon>
        <taxon>Orchesella</taxon>
    </lineage>
</organism>
<feature type="compositionally biased region" description="Polar residues" evidence="7">
    <location>
        <begin position="263"/>
        <end position="279"/>
    </location>
</feature>
<dbReference type="Pfam" id="PF00157">
    <property type="entry name" value="Pou"/>
    <property type="match status" value="1"/>
</dbReference>
<dbReference type="GO" id="GO:0000978">
    <property type="term" value="F:RNA polymerase II cis-regulatory region sequence-specific DNA binding"/>
    <property type="evidence" value="ECO:0007669"/>
    <property type="project" value="TreeGrafter"/>
</dbReference>
<feature type="DNA-binding region" description="Homeobox" evidence="5">
    <location>
        <begin position="193"/>
        <end position="252"/>
    </location>
</feature>
<dbReference type="InterPro" id="IPR009057">
    <property type="entry name" value="Homeodomain-like_sf"/>
</dbReference>
<feature type="domain" description="POU-specific" evidence="9">
    <location>
        <begin position="97"/>
        <end position="171"/>
    </location>
</feature>
<dbReference type="InterPro" id="IPR001356">
    <property type="entry name" value="HD"/>
</dbReference>
<protein>
    <submittedName>
        <fullName evidence="10">POU domain, class 2, transcription factor 3</fullName>
    </submittedName>
</protein>
<evidence type="ECO:0000259" key="9">
    <source>
        <dbReference type="PROSITE" id="PS51179"/>
    </source>
</evidence>
<dbReference type="PROSITE" id="PS51179">
    <property type="entry name" value="POU_3"/>
    <property type="match status" value="1"/>
</dbReference>
<comment type="subcellular location">
    <subcellularLocation>
        <location evidence="1 5 6">Nucleus</location>
    </subcellularLocation>
</comment>
<feature type="region of interest" description="Disordered" evidence="7">
    <location>
        <begin position="172"/>
        <end position="199"/>
    </location>
</feature>
<dbReference type="InterPro" id="IPR000327">
    <property type="entry name" value="POU_dom"/>
</dbReference>
<feature type="region of interest" description="Disordered" evidence="7">
    <location>
        <begin position="248"/>
        <end position="291"/>
    </location>
</feature>
<dbReference type="InterPro" id="IPR050255">
    <property type="entry name" value="POU_domain_TF"/>
</dbReference>
<name>A0A1D2MBU0_ORCCI</name>
<dbReference type="STRING" id="48709.A0A1D2MBU0"/>
<feature type="compositionally biased region" description="Polar residues" evidence="7">
    <location>
        <begin position="173"/>
        <end position="188"/>
    </location>
</feature>
<reference evidence="10 11" key="1">
    <citation type="journal article" date="2016" name="Genome Biol. Evol.">
        <title>Gene Family Evolution Reflects Adaptation to Soil Environmental Stressors in the Genome of the Collembolan Orchesella cincta.</title>
        <authorList>
            <person name="Faddeeva-Vakhrusheva A."/>
            <person name="Derks M.F."/>
            <person name="Anvar S.Y."/>
            <person name="Agamennone V."/>
            <person name="Suring W."/>
            <person name="Smit S."/>
            <person name="van Straalen N.M."/>
            <person name="Roelofs D."/>
        </authorList>
    </citation>
    <scope>NUCLEOTIDE SEQUENCE [LARGE SCALE GENOMIC DNA]</scope>
    <source>
        <tissue evidence="10">Mixed pool</tissue>
    </source>
</reference>
<evidence type="ECO:0000256" key="2">
    <source>
        <dbReference type="ARBA" id="ARBA00023125"/>
    </source>
</evidence>
<evidence type="ECO:0000256" key="4">
    <source>
        <dbReference type="ARBA" id="ARBA00023242"/>
    </source>
</evidence>
<dbReference type="OrthoDB" id="3064613at2759"/>
<dbReference type="GO" id="GO:0001228">
    <property type="term" value="F:DNA-binding transcription activator activity, RNA polymerase II-specific"/>
    <property type="evidence" value="ECO:0007669"/>
    <property type="project" value="UniProtKB-ARBA"/>
</dbReference>
<dbReference type="GO" id="GO:0005634">
    <property type="term" value="C:nucleus"/>
    <property type="evidence" value="ECO:0007669"/>
    <property type="project" value="UniProtKB-SubCell"/>
</dbReference>
<dbReference type="PANTHER" id="PTHR11636">
    <property type="entry name" value="POU DOMAIN"/>
    <property type="match status" value="1"/>
</dbReference>
<keyword evidence="11" id="KW-1185">Reference proteome</keyword>
<dbReference type="FunFam" id="1.10.260.40:FF:000001">
    <property type="entry name" value="POU domain protein"/>
    <property type="match status" value="1"/>
</dbReference>
<dbReference type="CDD" id="cd00086">
    <property type="entry name" value="homeodomain"/>
    <property type="match status" value="1"/>
</dbReference>
<evidence type="ECO:0000259" key="8">
    <source>
        <dbReference type="PROSITE" id="PS50071"/>
    </source>
</evidence>
<dbReference type="PRINTS" id="PR00028">
    <property type="entry name" value="POUDOMAIN"/>
</dbReference>
<dbReference type="SUPFAM" id="SSF47413">
    <property type="entry name" value="lambda repressor-like DNA-binding domains"/>
    <property type="match status" value="1"/>
</dbReference>
<sequence>MGEKRTTVEKSRKKDFELQYQAVQRAALVAQSLRQQLQKTPGQTLNLMHSFHHHNLLLSQGCGGQSQNVLSTLPSTPSQTSVDLTMPRPTVQPPVEETMEELEALEKFAQNFRDRRIKLGFTQGDVSLAMGKFFANEFSQTTVSRFEALNLSYKNMCKLQPLLQTWLKEAENAPNNPSAGSNHPTTQKSGRKRQQKRTTIDTSALFELATAFKRNSKPSLEEVTFLADKLGMEKDVIRVWFCNRRQRQKQASSPRECIGHSQPWFTPNDSYSPSATTATDLRVRTDEEPHD</sequence>
<evidence type="ECO:0000256" key="1">
    <source>
        <dbReference type="ARBA" id="ARBA00004123"/>
    </source>
</evidence>
<evidence type="ECO:0000313" key="11">
    <source>
        <dbReference type="Proteomes" id="UP000094527"/>
    </source>
</evidence>
<accession>A0A1D2MBU0</accession>
<dbReference type="InterPro" id="IPR010982">
    <property type="entry name" value="Lambda_DNA-bd_dom_sf"/>
</dbReference>
<dbReference type="Gene3D" id="1.10.10.60">
    <property type="entry name" value="Homeodomain-like"/>
    <property type="match status" value="1"/>
</dbReference>
<feature type="compositionally biased region" description="Basic and acidic residues" evidence="7">
    <location>
        <begin position="281"/>
        <end position="291"/>
    </location>
</feature>
<feature type="domain" description="Homeobox" evidence="8">
    <location>
        <begin position="191"/>
        <end position="251"/>
    </location>
</feature>
<gene>
    <name evidence="10" type="ORF">Ocin01_16254</name>
</gene>
<evidence type="ECO:0000313" key="10">
    <source>
        <dbReference type="EMBL" id="ODM90433.1"/>
    </source>
</evidence>
<evidence type="ECO:0000256" key="5">
    <source>
        <dbReference type="PROSITE-ProRule" id="PRU00108"/>
    </source>
</evidence>
<dbReference type="AlphaFoldDB" id="A0A1D2MBU0"/>
<dbReference type="EMBL" id="LJIJ01001975">
    <property type="protein sequence ID" value="ODM90433.1"/>
    <property type="molecule type" value="Genomic_DNA"/>
</dbReference>
<dbReference type="SMART" id="SM00389">
    <property type="entry name" value="HOX"/>
    <property type="match status" value="1"/>
</dbReference>